<dbReference type="Gene3D" id="3.40.50.10540">
    <property type="entry name" value="Crotonobetainyl-coa:carnitine coa-transferase, domain 1"/>
    <property type="match status" value="1"/>
</dbReference>
<name>A0A446C4E6_9BURK</name>
<organism evidence="2 3">
    <name type="scientific">Achromobacter agilis</name>
    <dbReference type="NCBI Taxonomy" id="1353888"/>
    <lineage>
        <taxon>Bacteria</taxon>
        <taxon>Pseudomonadati</taxon>
        <taxon>Pseudomonadota</taxon>
        <taxon>Betaproteobacteria</taxon>
        <taxon>Burkholderiales</taxon>
        <taxon>Alcaligenaceae</taxon>
        <taxon>Achromobacter</taxon>
    </lineage>
</organism>
<dbReference type="SUPFAM" id="SSF89796">
    <property type="entry name" value="CoA-transferase family III (CaiB/BaiF)"/>
    <property type="match status" value="1"/>
</dbReference>
<dbReference type="EMBL" id="UFQB01000002">
    <property type="protein sequence ID" value="SSW62690.1"/>
    <property type="molecule type" value="Genomic_DNA"/>
</dbReference>
<evidence type="ECO:0000313" key="3">
    <source>
        <dbReference type="Proteomes" id="UP000289184"/>
    </source>
</evidence>
<dbReference type="InterPro" id="IPR023606">
    <property type="entry name" value="CoA-Trfase_III_dom_1_sf"/>
</dbReference>
<dbReference type="OrthoDB" id="5294844at2"/>
<dbReference type="Gene3D" id="3.30.1540.10">
    <property type="entry name" value="formyl-coa transferase, domain 3"/>
    <property type="match status" value="1"/>
</dbReference>
<keyword evidence="3" id="KW-1185">Reference proteome</keyword>
<sequence length="425" mass="46356">MSTAANTALPMLKGYRVLDLTQIVAGPTCTRIMAELGADVVKVELAPFGDRTRIGGLKSRNPDHKGSSRSTYYFQHNHSKQSLALDIKHPRGLALIKRMIPKFDVLVENFSPGVMARAGLSYEALRALNPRLVMCSISLAGQTGLLSQKPGYDYIAQAYAGITDLIGSPDGDPSLITMAIGDTATGMTAAMAVGFALLHRERTGEGQHVEATLLDTYFQMHEVAVPRVALRKGYVPRRTGSQHPDGGPTGVFRCGDGTHLSLAILPHQWNAFISALGMPELSEDPRFATAALRRDNNEDIKAILEDWLAGMGTRERAMAALDAKRIPCAPVLTLNEAMAHPHLRDRGTVRKVRDDVIGEFDIPGFPAKFSAWQPPERLRASALGEDNEVVLQELLGLSPTEVQGLYDDEVLVRDPLLTRRAHEKV</sequence>
<dbReference type="EC" id="2.8.3.22" evidence="2"/>
<reference evidence="2 3" key="1">
    <citation type="submission" date="2018-07" db="EMBL/GenBank/DDBJ databases">
        <authorList>
            <person name="Peeters C."/>
        </authorList>
    </citation>
    <scope>NUCLEOTIDE SEQUENCE [LARGE SCALE GENOMIC DNA]</scope>
    <source>
        <strain evidence="2 3">LMG 3411</strain>
    </source>
</reference>
<gene>
    <name evidence="2" type="primary">smtB_2</name>
    <name evidence="2" type="ORF">AGI3411_00538</name>
</gene>
<dbReference type="InterPro" id="IPR003673">
    <property type="entry name" value="CoA-Trfase_fam_III"/>
</dbReference>
<evidence type="ECO:0000256" key="1">
    <source>
        <dbReference type="ARBA" id="ARBA00022679"/>
    </source>
</evidence>
<keyword evidence="1 2" id="KW-0808">Transferase</keyword>
<dbReference type="PANTHER" id="PTHR48207">
    <property type="entry name" value="SUCCINATE--HYDROXYMETHYLGLUTARATE COA-TRANSFERASE"/>
    <property type="match status" value="1"/>
</dbReference>
<dbReference type="Proteomes" id="UP000289184">
    <property type="component" value="Unassembled WGS sequence"/>
</dbReference>
<evidence type="ECO:0000313" key="2">
    <source>
        <dbReference type="EMBL" id="SSW62690.1"/>
    </source>
</evidence>
<dbReference type="Pfam" id="PF02515">
    <property type="entry name" value="CoA_transf_3"/>
    <property type="match status" value="1"/>
</dbReference>
<dbReference type="AlphaFoldDB" id="A0A446C4E6"/>
<dbReference type="GO" id="GO:0008410">
    <property type="term" value="F:CoA-transferase activity"/>
    <property type="evidence" value="ECO:0007669"/>
    <property type="project" value="TreeGrafter"/>
</dbReference>
<dbReference type="InterPro" id="IPR044855">
    <property type="entry name" value="CoA-Trfase_III_dom3_sf"/>
</dbReference>
<accession>A0A446C4E6</accession>
<dbReference type="InterPro" id="IPR050483">
    <property type="entry name" value="CoA-transferase_III_domain"/>
</dbReference>
<dbReference type="PANTHER" id="PTHR48207:SF3">
    <property type="entry name" value="SUCCINATE--HYDROXYMETHYLGLUTARATE COA-TRANSFERASE"/>
    <property type="match status" value="1"/>
</dbReference>
<dbReference type="RefSeq" id="WP_129525879.1">
    <property type="nucleotide sequence ID" value="NZ_UFQB01000002.1"/>
</dbReference>
<protein>
    <submittedName>
        <fullName evidence="2">Succinyl-CoA--L-malate CoA-transferase beta subunit</fullName>
        <ecNumber evidence="2">2.8.3.22</ecNumber>
    </submittedName>
</protein>
<proteinExistence type="predicted"/>